<name>A0A1V6PPY4_9EURO</name>
<feature type="chain" id="PRO_5012845121" evidence="1">
    <location>
        <begin position="17"/>
        <end position="148"/>
    </location>
</feature>
<evidence type="ECO:0000256" key="1">
    <source>
        <dbReference type="SAM" id="SignalP"/>
    </source>
</evidence>
<dbReference type="EMBL" id="MDYN01000063">
    <property type="protein sequence ID" value="OQD79069.1"/>
    <property type="molecule type" value="Genomic_DNA"/>
</dbReference>
<dbReference type="OrthoDB" id="2827561at2759"/>
<keyword evidence="1" id="KW-0732">Signal</keyword>
<dbReference type="AlphaFoldDB" id="A0A1V6PPY4"/>
<keyword evidence="3" id="KW-1185">Reference proteome</keyword>
<gene>
    <name evidence="2" type="ORF">PENANT_c063G07500</name>
</gene>
<organism evidence="2 3">
    <name type="scientific">Penicillium antarcticum</name>
    <dbReference type="NCBI Taxonomy" id="416450"/>
    <lineage>
        <taxon>Eukaryota</taxon>
        <taxon>Fungi</taxon>
        <taxon>Dikarya</taxon>
        <taxon>Ascomycota</taxon>
        <taxon>Pezizomycotina</taxon>
        <taxon>Eurotiomycetes</taxon>
        <taxon>Eurotiomycetidae</taxon>
        <taxon>Eurotiales</taxon>
        <taxon>Aspergillaceae</taxon>
        <taxon>Penicillium</taxon>
    </lineage>
</organism>
<accession>A0A1V6PPY4</accession>
<sequence length="148" mass="16527">MAAIVALFATPSLVSGLFVCDDQDDYSPTKGEFVVHYTAARDSDVENEDHYADTWIRICKPNANADGWDNVDPIRGYCGTNKPTQIRADAAGLPHDFMITNGRGCEHSIFPPHNLEGTVLSYNNQYRFPQEDENCGKRDHGVNCRFTL</sequence>
<reference evidence="3" key="1">
    <citation type="journal article" date="2017" name="Nat. Microbiol.">
        <title>Global analysis of biosynthetic gene clusters reveals vast potential of secondary metabolite production in Penicillium species.</title>
        <authorList>
            <person name="Nielsen J.C."/>
            <person name="Grijseels S."/>
            <person name="Prigent S."/>
            <person name="Ji B."/>
            <person name="Dainat J."/>
            <person name="Nielsen K.F."/>
            <person name="Frisvad J.C."/>
            <person name="Workman M."/>
            <person name="Nielsen J."/>
        </authorList>
    </citation>
    <scope>NUCLEOTIDE SEQUENCE [LARGE SCALE GENOMIC DNA]</scope>
    <source>
        <strain evidence="3">IBT 31811</strain>
    </source>
</reference>
<evidence type="ECO:0000313" key="3">
    <source>
        <dbReference type="Proteomes" id="UP000191672"/>
    </source>
</evidence>
<dbReference type="Proteomes" id="UP000191672">
    <property type="component" value="Unassembled WGS sequence"/>
</dbReference>
<evidence type="ECO:0000313" key="2">
    <source>
        <dbReference type="EMBL" id="OQD79069.1"/>
    </source>
</evidence>
<protein>
    <submittedName>
        <fullName evidence="2">Uncharacterized protein</fullName>
    </submittedName>
</protein>
<proteinExistence type="predicted"/>
<feature type="signal peptide" evidence="1">
    <location>
        <begin position="1"/>
        <end position="16"/>
    </location>
</feature>
<comment type="caution">
    <text evidence="2">The sequence shown here is derived from an EMBL/GenBank/DDBJ whole genome shotgun (WGS) entry which is preliminary data.</text>
</comment>